<evidence type="ECO:0000313" key="4">
    <source>
        <dbReference type="Proteomes" id="UP000248987"/>
    </source>
</evidence>
<dbReference type="Pfam" id="PF13505">
    <property type="entry name" value="OMP_b-brl"/>
    <property type="match status" value="1"/>
</dbReference>
<dbReference type="AlphaFoldDB" id="A0A1A7QZQ7"/>
<reference evidence="3 4" key="1">
    <citation type="submission" date="2018-06" db="EMBL/GenBank/DDBJ databases">
        <title>Genomic Encyclopedia of Archaeal and Bacterial Type Strains, Phase II (KMG-II): from individual species to whole genera.</title>
        <authorList>
            <person name="Goeker M."/>
        </authorList>
    </citation>
    <scope>NUCLEOTIDE SEQUENCE [LARGE SCALE GENOMIC DNA]</scope>
    <source>
        <strain evidence="3 4">DSM 12408</strain>
    </source>
</reference>
<dbReference type="InterPro" id="IPR027385">
    <property type="entry name" value="Beta-barrel_OMP"/>
</dbReference>
<dbReference type="SUPFAM" id="SSF56925">
    <property type="entry name" value="OMPA-like"/>
    <property type="match status" value="1"/>
</dbReference>
<accession>A0A1A7QZQ7</accession>
<dbReference type="OrthoDB" id="1259003at2"/>
<keyword evidence="1" id="KW-0732">Signal</keyword>
<feature type="domain" description="Outer membrane protein beta-barrel" evidence="2">
    <location>
        <begin position="5"/>
        <end position="174"/>
    </location>
</feature>
<dbReference type="RefSeq" id="WP_066435257.1">
    <property type="nucleotide sequence ID" value="NZ_LZRN01000025.1"/>
</dbReference>
<evidence type="ECO:0000313" key="3">
    <source>
        <dbReference type="EMBL" id="RAJ26555.1"/>
    </source>
</evidence>
<protein>
    <submittedName>
        <fullName evidence="3">Outer membrane protein with beta-barrel domain</fullName>
    </submittedName>
</protein>
<keyword evidence="4" id="KW-1185">Reference proteome</keyword>
<evidence type="ECO:0000256" key="1">
    <source>
        <dbReference type="ARBA" id="ARBA00022729"/>
    </source>
</evidence>
<comment type="caution">
    <text evidence="3">The sequence shown here is derived from an EMBL/GenBank/DDBJ whole genome shotgun (WGS) entry which is preliminary data.</text>
</comment>
<organism evidence="3 4">
    <name type="scientific">Gelidibacter algens</name>
    <dbReference type="NCBI Taxonomy" id="49280"/>
    <lineage>
        <taxon>Bacteria</taxon>
        <taxon>Pseudomonadati</taxon>
        <taxon>Bacteroidota</taxon>
        <taxon>Flavobacteriia</taxon>
        <taxon>Flavobacteriales</taxon>
        <taxon>Flavobacteriaceae</taxon>
        <taxon>Gelidibacter</taxon>
    </lineage>
</organism>
<dbReference type="STRING" id="49280.A9996_12165"/>
<evidence type="ECO:0000259" key="2">
    <source>
        <dbReference type="Pfam" id="PF13505"/>
    </source>
</evidence>
<proteinExistence type="predicted"/>
<dbReference type="EMBL" id="QLLQ01000002">
    <property type="protein sequence ID" value="RAJ26555.1"/>
    <property type="molecule type" value="Genomic_DNA"/>
</dbReference>
<sequence length="175" mass="19795">MKKIFTLLLFAGITTYSFSQDIKYGVHFATNVSNMDYEVDGIRSNPHRNGFVFGAFVDFGLTETLAVMTELQYSPEGANLQYYKTDYLNLPVILNYNIFGGFKLGVGPQVGLKVHKQNDGFKNLVFSGVGFAEYMVTDEIGIDFRYLYGISNVFDDELDLEAKQGVMQFGFTYRL</sequence>
<dbReference type="Proteomes" id="UP000248987">
    <property type="component" value="Unassembled WGS sequence"/>
</dbReference>
<gene>
    <name evidence="3" type="ORF">LX77_00805</name>
</gene>
<dbReference type="InterPro" id="IPR011250">
    <property type="entry name" value="OMP/PagP_B-barrel"/>
</dbReference>
<name>A0A1A7QZQ7_9FLAO</name>